<proteinExistence type="predicted"/>
<dbReference type="EMBL" id="PP511691">
    <property type="protein sequence ID" value="XCD06608.1"/>
    <property type="molecule type" value="Genomic_DNA"/>
</dbReference>
<reference evidence="1" key="1">
    <citation type="submission" date="2024-03" db="EMBL/GenBank/DDBJ databases">
        <title>Diverse circular DNA viruses in blood, oral, and fecal samples of captive lemurs.</title>
        <authorList>
            <person name="Paietta E.N."/>
            <person name="Kraberger S."/>
            <person name="Lund M.C."/>
            <person name="Custer J.M."/>
            <person name="Vargas K.M."/>
            <person name="Ehmke E.E."/>
            <person name="Yoder A.D."/>
            <person name="Varsani A."/>
        </authorList>
    </citation>
    <scope>NUCLEOTIDE SEQUENCE</scope>
    <source>
        <strain evidence="1">Duke_25SF_72</strain>
    </source>
</reference>
<evidence type="ECO:0000313" key="1">
    <source>
        <dbReference type="EMBL" id="XCD06608.1"/>
    </source>
</evidence>
<protein>
    <submittedName>
        <fullName evidence="1">Uncharacterized protein</fullName>
    </submittedName>
</protein>
<name>A0AAU8B2X6_9VIRU</name>
<organism evidence="1">
    <name type="scientific">Dulem virus 58</name>
    <dbReference type="NCBI Taxonomy" id="3145769"/>
    <lineage>
        <taxon>Viruses</taxon>
        <taxon>Monodnaviria</taxon>
        <taxon>Loebvirae</taxon>
        <taxon>Hofneiviricota</taxon>
        <taxon>Faserviricetes</taxon>
        <taxon>Tubulavirales</taxon>
        <taxon>Inoviridae</taxon>
        <taxon>Inovirus</taxon>
    </lineage>
</organism>
<accession>A0AAU8B2X6</accession>
<sequence>MLRVDFEISDLYQRLYDIEMEIEDIQIWLHEESESQRERSMLDIEGLLAEKSDIEAQIAHLRESAEAAGMQTLYG</sequence>